<sequence>MTELSKATHRFELTLRKPWLGFFPKPTVVIDGVAQPTQWGTRNWKVAGDVEVTVFLYNRMWKFGEASFTVEQGSTRALVYSAPWLPFLPGTVQVSA</sequence>
<reference evidence="2" key="1">
    <citation type="submission" date="2015-11" db="EMBL/GenBank/DDBJ databases">
        <authorList>
            <person name="Kumar R."/>
            <person name="Singh D."/>
            <person name="Swarnkar M.K."/>
            <person name="Singh A.K."/>
            <person name="Kumar S."/>
        </authorList>
    </citation>
    <scope>NUCLEOTIDE SEQUENCE [LARGE SCALE GENOMIC DNA]</scope>
    <source>
        <strain evidence="2">ERGS4:06</strain>
    </source>
</reference>
<protein>
    <submittedName>
        <fullName evidence="1">Uncharacterized protein</fullName>
    </submittedName>
</protein>
<dbReference type="EMBL" id="CP013200">
    <property type="protein sequence ID" value="ALO65840.1"/>
    <property type="molecule type" value="Genomic_DNA"/>
</dbReference>
<organism evidence="1 2">
    <name type="scientific">Arthrobacter alpinus</name>
    <dbReference type="NCBI Taxonomy" id="656366"/>
    <lineage>
        <taxon>Bacteria</taxon>
        <taxon>Bacillati</taxon>
        <taxon>Actinomycetota</taxon>
        <taxon>Actinomycetes</taxon>
        <taxon>Micrococcales</taxon>
        <taxon>Micrococcaceae</taxon>
        <taxon>Arthrobacter</taxon>
    </lineage>
</organism>
<evidence type="ECO:0000313" key="2">
    <source>
        <dbReference type="Proteomes" id="UP000059574"/>
    </source>
</evidence>
<dbReference type="RefSeq" id="WP_062286469.1">
    <property type="nucleotide sequence ID" value="NZ_CP013200.1"/>
</dbReference>
<reference evidence="1 2" key="2">
    <citation type="journal article" date="2016" name="J. Biotechnol.">
        <title>Complete genome sequence of Arthrobacter alpinus ERGS4:06, a yellow pigmented bacterium tolerant to cold and radiations isolated from Sikkim Himalaya.</title>
        <authorList>
            <person name="Kumar R."/>
            <person name="Singh D."/>
            <person name="Swarnkar M.K."/>
            <person name="Singh A.K."/>
            <person name="Kumar S."/>
        </authorList>
    </citation>
    <scope>NUCLEOTIDE SEQUENCE [LARGE SCALE GENOMIC DNA]</scope>
    <source>
        <strain evidence="1 2">ERGS4:06</strain>
    </source>
</reference>
<name>A0A0S2LX87_9MICC</name>
<dbReference type="AlphaFoldDB" id="A0A0S2LX87"/>
<dbReference type="Proteomes" id="UP000059574">
    <property type="component" value="Chromosome"/>
</dbReference>
<proteinExistence type="predicted"/>
<dbReference type="OrthoDB" id="5119752at2"/>
<evidence type="ECO:0000313" key="1">
    <source>
        <dbReference type="EMBL" id="ALO65840.1"/>
    </source>
</evidence>
<accession>A0A0S2LX87</accession>
<gene>
    <name evidence="1" type="ORF">AS189_04190</name>
</gene>